<comment type="catalytic activity">
    <reaction evidence="1">
        <text>ATP + protein L-histidine = ADP + protein N-phospho-L-histidine.</text>
        <dbReference type="EC" id="2.7.13.3"/>
    </reaction>
</comment>
<comment type="subcellular location">
    <subcellularLocation>
        <location evidence="2">Cell membrane</location>
        <topology evidence="2">Multi-pass membrane protein</topology>
    </subcellularLocation>
</comment>
<evidence type="ECO:0000256" key="4">
    <source>
        <dbReference type="ARBA" id="ARBA00022475"/>
    </source>
</evidence>
<keyword evidence="6" id="KW-0808">Transferase</keyword>
<dbReference type="GO" id="GO:0000155">
    <property type="term" value="F:phosphorelay sensor kinase activity"/>
    <property type="evidence" value="ECO:0007669"/>
    <property type="project" value="InterPro"/>
</dbReference>
<feature type="transmembrane region" description="Helical" evidence="15">
    <location>
        <begin position="303"/>
        <end position="323"/>
    </location>
</feature>
<evidence type="ECO:0000256" key="10">
    <source>
        <dbReference type="ARBA" id="ARBA00022840"/>
    </source>
</evidence>
<dbReference type="SUPFAM" id="SSF158472">
    <property type="entry name" value="HAMP domain-like"/>
    <property type="match status" value="1"/>
</dbReference>
<accession>A0A7C6AHB0</accession>
<dbReference type="Pfam" id="PF17202">
    <property type="entry name" value="sCache_3_3"/>
    <property type="match status" value="1"/>
</dbReference>
<evidence type="ECO:0000259" key="17">
    <source>
        <dbReference type="PROSITE" id="PS50885"/>
    </source>
</evidence>
<dbReference type="PROSITE" id="PS50885">
    <property type="entry name" value="HAMP"/>
    <property type="match status" value="1"/>
</dbReference>
<keyword evidence="9" id="KW-0418">Kinase</keyword>
<keyword evidence="7 15" id="KW-0812">Transmembrane</keyword>
<dbReference type="GO" id="GO:0005886">
    <property type="term" value="C:plasma membrane"/>
    <property type="evidence" value="ECO:0007669"/>
    <property type="project" value="UniProtKB-SubCell"/>
</dbReference>
<evidence type="ECO:0000256" key="14">
    <source>
        <dbReference type="SAM" id="Coils"/>
    </source>
</evidence>
<feature type="domain" description="Histidine kinase" evidence="16">
    <location>
        <begin position="445"/>
        <end position="655"/>
    </location>
</feature>
<evidence type="ECO:0000256" key="9">
    <source>
        <dbReference type="ARBA" id="ARBA00022777"/>
    </source>
</evidence>
<dbReference type="CDD" id="cd06225">
    <property type="entry name" value="HAMP"/>
    <property type="match status" value="1"/>
</dbReference>
<evidence type="ECO:0000256" key="3">
    <source>
        <dbReference type="ARBA" id="ARBA00012438"/>
    </source>
</evidence>
<organism evidence="18">
    <name type="scientific">candidate division WOR-3 bacterium</name>
    <dbReference type="NCBI Taxonomy" id="2052148"/>
    <lineage>
        <taxon>Bacteria</taxon>
        <taxon>Bacteria division WOR-3</taxon>
    </lineage>
</organism>
<keyword evidence="14" id="KW-0175">Coiled coil</keyword>
<keyword evidence="5" id="KW-0597">Phosphoprotein</keyword>
<dbReference type="Pfam" id="PF02518">
    <property type="entry name" value="HATPase_c"/>
    <property type="match status" value="1"/>
</dbReference>
<proteinExistence type="predicted"/>
<reference evidence="18" key="1">
    <citation type="journal article" date="2020" name="mSystems">
        <title>Genome- and Community-Level Interaction Insights into Carbon Utilization and Element Cycling Functions of Hydrothermarchaeota in Hydrothermal Sediment.</title>
        <authorList>
            <person name="Zhou Z."/>
            <person name="Liu Y."/>
            <person name="Xu W."/>
            <person name="Pan J."/>
            <person name="Luo Z.H."/>
            <person name="Li M."/>
        </authorList>
    </citation>
    <scope>NUCLEOTIDE SEQUENCE [LARGE SCALE GENOMIC DNA]</scope>
    <source>
        <strain evidence="18">SpSt-783</strain>
    </source>
</reference>
<dbReference type="InterPro" id="IPR003660">
    <property type="entry name" value="HAMP_dom"/>
</dbReference>
<evidence type="ECO:0000256" key="7">
    <source>
        <dbReference type="ARBA" id="ARBA00022692"/>
    </source>
</evidence>
<evidence type="ECO:0000256" key="13">
    <source>
        <dbReference type="ARBA" id="ARBA00023136"/>
    </source>
</evidence>
<keyword evidence="11 15" id="KW-1133">Transmembrane helix</keyword>
<feature type="coiled-coil region" evidence="14">
    <location>
        <begin position="409"/>
        <end position="436"/>
    </location>
</feature>
<evidence type="ECO:0000256" key="15">
    <source>
        <dbReference type="SAM" id="Phobius"/>
    </source>
</evidence>
<evidence type="ECO:0000256" key="2">
    <source>
        <dbReference type="ARBA" id="ARBA00004651"/>
    </source>
</evidence>
<dbReference type="CDD" id="cd18773">
    <property type="entry name" value="PDC1_HK_sensor"/>
    <property type="match status" value="1"/>
</dbReference>
<dbReference type="SMART" id="SM00387">
    <property type="entry name" value="HATPase_c"/>
    <property type="match status" value="1"/>
</dbReference>
<dbReference type="EC" id="2.7.13.3" evidence="3"/>
<evidence type="ECO:0000256" key="8">
    <source>
        <dbReference type="ARBA" id="ARBA00022741"/>
    </source>
</evidence>
<evidence type="ECO:0000256" key="6">
    <source>
        <dbReference type="ARBA" id="ARBA00022679"/>
    </source>
</evidence>
<dbReference type="Gene3D" id="3.30.565.10">
    <property type="entry name" value="Histidine kinase-like ATPase, C-terminal domain"/>
    <property type="match status" value="1"/>
</dbReference>
<dbReference type="Gene3D" id="1.10.287.130">
    <property type="match status" value="1"/>
</dbReference>
<evidence type="ECO:0000259" key="16">
    <source>
        <dbReference type="PROSITE" id="PS50109"/>
    </source>
</evidence>
<dbReference type="SMART" id="SM00388">
    <property type="entry name" value="HisKA"/>
    <property type="match status" value="1"/>
</dbReference>
<dbReference type="InterPro" id="IPR029151">
    <property type="entry name" value="Sensor-like_sf"/>
</dbReference>
<evidence type="ECO:0000256" key="12">
    <source>
        <dbReference type="ARBA" id="ARBA00023012"/>
    </source>
</evidence>
<dbReference type="EMBL" id="DTHJ01000127">
    <property type="protein sequence ID" value="HHS63130.1"/>
    <property type="molecule type" value="Genomic_DNA"/>
</dbReference>
<feature type="transmembrane region" description="Helical" evidence="15">
    <location>
        <begin position="12"/>
        <end position="36"/>
    </location>
</feature>
<dbReference type="GO" id="GO:0005524">
    <property type="term" value="F:ATP binding"/>
    <property type="evidence" value="ECO:0007669"/>
    <property type="project" value="UniProtKB-KW"/>
</dbReference>
<dbReference type="SUPFAM" id="SSF103190">
    <property type="entry name" value="Sensory domain-like"/>
    <property type="match status" value="2"/>
</dbReference>
<evidence type="ECO:0000313" key="18">
    <source>
        <dbReference type="EMBL" id="HHS63130.1"/>
    </source>
</evidence>
<dbReference type="InterPro" id="IPR005467">
    <property type="entry name" value="His_kinase_dom"/>
</dbReference>
<comment type="caution">
    <text evidence="18">The sequence shown here is derived from an EMBL/GenBank/DDBJ whole genome shotgun (WGS) entry which is preliminary data.</text>
</comment>
<keyword evidence="12" id="KW-0902">Two-component regulatory system</keyword>
<dbReference type="SUPFAM" id="SSF47384">
    <property type="entry name" value="Homodimeric domain of signal transducing histidine kinase"/>
    <property type="match status" value="1"/>
</dbReference>
<gene>
    <name evidence="18" type="ORF">ENV70_05925</name>
</gene>
<feature type="domain" description="HAMP" evidence="17">
    <location>
        <begin position="351"/>
        <end position="403"/>
    </location>
</feature>
<dbReference type="SUPFAM" id="SSF55874">
    <property type="entry name" value="ATPase domain of HSP90 chaperone/DNA topoisomerase II/histidine kinase"/>
    <property type="match status" value="1"/>
</dbReference>
<keyword evidence="13 15" id="KW-0472">Membrane</keyword>
<dbReference type="SMART" id="SM00304">
    <property type="entry name" value="HAMP"/>
    <property type="match status" value="1"/>
</dbReference>
<dbReference type="InterPro" id="IPR004358">
    <property type="entry name" value="Sig_transdc_His_kin-like_C"/>
</dbReference>
<evidence type="ECO:0000256" key="1">
    <source>
        <dbReference type="ARBA" id="ARBA00000085"/>
    </source>
</evidence>
<dbReference type="Gene3D" id="6.10.340.10">
    <property type="match status" value="1"/>
</dbReference>
<dbReference type="PANTHER" id="PTHR43065">
    <property type="entry name" value="SENSOR HISTIDINE KINASE"/>
    <property type="match status" value="1"/>
</dbReference>
<dbReference type="AlphaFoldDB" id="A0A7C6AHB0"/>
<dbReference type="InterPro" id="IPR003661">
    <property type="entry name" value="HisK_dim/P_dom"/>
</dbReference>
<dbReference type="PROSITE" id="PS50109">
    <property type="entry name" value="HIS_KIN"/>
    <property type="match status" value="1"/>
</dbReference>
<feature type="transmembrane region" description="Helical" evidence="15">
    <location>
        <begin position="330"/>
        <end position="350"/>
    </location>
</feature>
<dbReference type="InterPro" id="IPR036890">
    <property type="entry name" value="HATPase_C_sf"/>
</dbReference>
<dbReference type="InterPro" id="IPR036097">
    <property type="entry name" value="HisK_dim/P_sf"/>
</dbReference>
<dbReference type="InterPro" id="IPR003594">
    <property type="entry name" value="HATPase_dom"/>
</dbReference>
<keyword evidence="8" id="KW-0547">Nucleotide-binding</keyword>
<dbReference type="PANTHER" id="PTHR43065:SF10">
    <property type="entry name" value="PEROXIDE STRESS-ACTIVATED HISTIDINE KINASE MAK3"/>
    <property type="match status" value="1"/>
</dbReference>
<keyword evidence="10" id="KW-0067">ATP-binding</keyword>
<evidence type="ECO:0000256" key="11">
    <source>
        <dbReference type="ARBA" id="ARBA00022989"/>
    </source>
</evidence>
<keyword evidence="4" id="KW-1003">Cell membrane</keyword>
<dbReference type="Pfam" id="PF00512">
    <property type="entry name" value="HisKA"/>
    <property type="match status" value="1"/>
</dbReference>
<dbReference type="PRINTS" id="PR00344">
    <property type="entry name" value="BCTRLSENSOR"/>
</dbReference>
<name>A0A7C6AHB0_UNCW3</name>
<evidence type="ECO:0000256" key="5">
    <source>
        <dbReference type="ARBA" id="ARBA00022553"/>
    </source>
</evidence>
<protein>
    <recommendedName>
        <fullName evidence="3">histidine kinase</fullName>
        <ecNumber evidence="3">2.7.13.3</ecNumber>
    </recommendedName>
</protein>
<dbReference type="CDD" id="cd00082">
    <property type="entry name" value="HisKA"/>
    <property type="match status" value="1"/>
</dbReference>
<dbReference type="InterPro" id="IPR033463">
    <property type="entry name" value="sCache_3"/>
</dbReference>
<sequence>MKRRFFPLQTKLILSFSTVIIIGIFLSTFTGIQIIGNTIVRQGQEKVKLDLNTAREVLEEEGRTIKNIIRLTASRYFVKDALIKRNRKFLLKELQKVKKDEGLDILNITDNMGSIILRVENPEYYNDKAENEILKKVLDTKENIYGIIIMSEEELKKESKILAERAKIRILPTPKAKPRTDSLETSGLVILAGAPILDDNNRLLGVVYGGRLLNRNFEIVDKIKDIVYKDERFKNKEIGTATIFLKDLRITTNVRNINGERAIGTRVSEEVYDRVLVNGKPWIGRAFVVNDWFITAYEPIKDINGQIIGILYVGMLEAPYVYLKNKVVSVFVLIAIISIIALAIISVFTVKRITKPVNELYLLTEKVSKGDLTARVQISSNDEIGELIRSFNEMVQSLQNVTEGYVNLTKTLEQKVEEKTKELERARDQLIQNEKLSAIGRLAAGIAHEINNPLTAILINSHLLKEKIGDNSRISEKLDLVIEETQRCAKIVSGLLEFSRQTPPEMKIVSINDIINKTLILFESVLLANNIKLETSLTQELPMIMADESKIKQVLTNILLNSIDAMPNGGNLRIQSLLLPNRKFVEIEIKDSGIGIPKENLDRIFDPFFTTKKSKGTGLGLSISYGIIQQHNGTIEVNSEVNKGTIVKIRLPVAQTTE</sequence>
<dbReference type="Pfam" id="PF00672">
    <property type="entry name" value="HAMP"/>
    <property type="match status" value="1"/>
</dbReference>